<sequence>MAASSAADGTQPQFHTDNTLLPDLVDLAGHHFDFQPYFDFNIANDNLHDTWRPPFNKRLPRDANDPQVTPAEEVTSAEAETLYDAWKRVRIPYLDCNVFGDNFGDIIKKDGGLETWEAYEEQHNGLWQLRQNFHNDRELFVPQGSGGNAATIHSSKQAIHHLAYRIISQIQQQEGALLGAFRDGRWWIAPPTEAIELPLVQTPNGALSGSLSPAELTKARAASYTVHWVCYTDTNHIAVIIREAKTGHSWYFDSASAHSQNDENHQLVLSGLHRWCLKYNINIPNGNRHRQVVIIPHDLAWTCGLHSIAHTLAFLRFGLLGWHDVPRYKKLQSNESKLKEMRHDLMKALELSMGYRPTIRLPEHYDNSDNVGLFRFPSYRSVDLTKEDLHDCGKDPFTKMIDEHDLDEESKTMLHHYYRRAHIECHDGISIQEEENGLNLFSYTVYAELHNGLHNMRNREYLGAKQVHYHAARLITKVQQSESAHLGPARAENQEWWIAPDEYIIKCQIHKTTGHEEDQHGVIMALSEMNEVYAGMLMEGKARNLSEDRQKYLRAKYTVHWVHHSKGAEYGKGNHWAVIVREEATNFAWYFDSMEDDRERRFNHAVKVFNEWLAKSGVTEVSESFMVPALEQEGEWECGLHAIAHAMAFLRFGVLEWDKLPGEAFALNEPPTGAGDNASGLARLDTAKRLCGTMTSALHGLMGVAWPRVQPPFKVNGDKANTGTTEKTGTDSGHANGRASETQPSAAMGSSNQPPSQGNGDKANKGTTEKTGTHPSKSSGKDSVPHPSFFDQDAYNQQVPGFRFPTYPSIPLEPHLVRPISDEPYNARLKKVDEATLRNAYEHVDKVCCDKVSLMDRDCKNALKAYKEINNALFYAHNSQFLEDYGMYHLACRLFSIVMATGPNTP</sequence>
<dbReference type="AlphaFoldDB" id="A0AAE0UGZ0"/>
<comment type="caution">
    <text evidence="2">The sequence shown here is derived from an EMBL/GenBank/DDBJ whole genome shotgun (WGS) entry which is preliminary data.</text>
</comment>
<accession>A0AAE0UGZ0</accession>
<keyword evidence="3" id="KW-1185">Reference proteome</keyword>
<evidence type="ECO:0000313" key="3">
    <source>
        <dbReference type="Proteomes" id="UP001281003"/>
    </source>
</evidence>
<protein>
    <submittedName>
        <fullName evidence="2">Uncharacterized protein</fullName>
    </submittedName>
</protein>
<feature type="non-terminal residue" evidence="2">
    <location>
        <position position="906"/>
    </location>
</feature>
<feature type="compositionally biased region" description="Basic and acidic residues" evidence="1">
    <location>
        <begin position="762"/>
        <end position="772"/>
    </location>
</feature>
<evidence type="ECO:0000256" key="1">
    <source>
        <dbReference type="SAM" id="MobiDB-lite"/>
    </source>
</evidence>
<proteinExistence type="predicted"/>
<reference evidence="2" key="2">
    <citation type="submission" date="2023-07" db="EMBL/GenBank/DDBJ databases">
        <authorList>
            <consortium name="Lawrence Berkeley National Laboratory"/>
            <person name="Haridas S."/>
            <person name="Hensen N."/>
            <person name="Bonometti L."/>
            <person name="Westerberg I."/>
            <person name="Brannstrom I.O."/>
            <person name="Guillou S."/>
            <person name="Cros-Aarteil S."/>
            <person name="Calhoun S."/>
            <person name="Kuo A."/>
            <person name="Mondo S."/>
            <person name="Pangilinan J."/>
            <person name="Riley R."/>
            <person name="LaButti K."/>
            <person name="Andreopoulos B."/>
            <person name="Lipzen A."/>
            <person name="Chen C."/>
            <person name="Yanf M."/>
            <person name="Daum C."/>
            <person name="Ng V."/>
            <person name="Clum A."/>
            <person name="Steindorff A."/>
            <person name="Ohm R."/>
            <person name="Martin F."/>
            <person name="Silar P."/>
            <person name="Natvig D."/>
            <person name="Lalanne C."/>
            <person name="Gautier V."/>
            <person name="Ament-velasquez S.L."/>
            <person name="Kruys A."/>
            <person name="Hutchinson M.I."/>
            <person name="Powell A.J."/>
            <person name="Barry K."/>
            <person name="Miller A.N."/>
            <person name="Grigoriev I.V."/>
            <person name="Debuchy R."/>
            <person name="Gladieux P."/>
            <person name="Thoren M.H."/>
            <person name="Johannesson H."/>
        </authorList>
    </citation>
    <scope>NUCLEOTIDE SEQUENCE</scope>
    <source>
        <strain evidence="2">FGSC 1904</strain>
    </source>
</reference>
<feature type="compositionally biased region" description="Polar residues" evidence="1">
    <location>
        <begin position="719"/>
        <end position="761"/>
    </location>
</feature>
<gene>
    <name evidence="2" type="ORF">B0T20DRAFT_400803</name>
</gene>
<name>A0AAE0UGZ0_SORBR</name>
<dbReference type="Proteomes" id="UP001281003">
    <property type="component" value="Unassembled WGS sequence"/>
</dbReference>
<dbReference type="SUPFAM" id="SSF54001">
    <property type="entry name" value="Cysteine proteinases"/>
    <property type="match status" value="1"/>
</dbReference>
<evidence type="ECO:0000313" key="2">
    <source>
        <dbReference type="EMBL" id="KAK3403375.1"/>
    </source>
</evidence>
<dbReference type="InterPro" id="IPR038765">
    <property type="entry name" value="Papain-like_cys_pep_sf"/>
</dbReference>
<dbReference type="Gene3D" id="3.40.395.10">
    <property type="entry name" value="Adenoviral Proteinase, Chain A"/>
    <property type="match status" value="1"/>
</dbReference>
<feature type="region of interest" description="Disordered" evidence="1">
    <location>
        <begin position="713"/>
        <end position="792"/>
    </location>
</feature>
<dbReference type="EMBL" id="JAUTDP010000001">
    <property type="protein sequence ID" value="KAK3403375.1"/>
    <property type="molecule type" value="Genomic_DNA"/>
</dbReference>
<organism evidence="2 3">
    <name type="scientific">Sordaria brevicollis</name>
    <dbReference type="NCBI Taxonomy" id="83679"/>
    <lineage>
        <taxon>Eukaryota</taxon>
        <taxon>Fungi</taxon>
        <taxon>Dikarya</taxon>
        <taxon>Ascomycota</taxon>
        <taxon>Pezizomycotina</taxon>
        <taxon>Sordariomycetes</taxon>
        <taxon>Sordariomycetidae</taxon>
        <taxon>Sordariales</taxon>
        <taxon>Sordariaceae</taxon>
        <taxon>Sordaria</taxon>
    </lineage>
</organism>
<reference evidence="2" key="1">
    <citation type="journal article" date="2023" name="Mol. Phylogenet. Evol.">
        <title>Genome-scale phylogeny and comparative genomics of the fungal order Sordariales.</title>
        <authorList>
            <person name="Hensen N."/>
            <person name="Bonometti L."/>
            <person name="Westerberg I."/>
            <person name="Brannstrom I.O."/>
            <person name="Guillou S."/>
            <person name="Cros-Aarteil S."/>
            <person name="Calhoun S."/>
            <person name="Haridas S."/>
            <person name="Kuo A."/>
            <person name="Mondo S."/>
            <person name="Pangilinan J."/>
            <person name="Riley R."/>
            <person name="LaButti K."/>
            <person name="Andreopoulos B."/>
            <person name="Lipzen A."/>
            <person name="Chen C."/>
            <person name="Yan M."/>
            <person name="Daum C."/>
            <person name="Ng V."/>
            <person name="Clum A."/>
            <person name="Steindorff A."/>
            <person name="Ohm R.A."/>
            <person name="Martin F."/>
            <person name="Silar P."/>
            <person name="Natvig D.O."/>
            <person name="Lalanne C."/>
            <person name="Gautier V."/>
            <person name="Ament-Velasquez S.L."/>
            <person name="Kruys A."/>
            <person name="Hutchinson M.I."/>
            <person name="Powell A.J."/>
            <person name="Barry K."/>
            <person name="Miller A.N."/>
            <person name="Grigoriev I.V."/>
            <person name="Debuchy R."/>
            <person name="Gladieux P."/>
            <person name="Hiltunen Thoren M."/>
            <person name="Johannesson H."/>
        </authorList>
    </citation>
    <scope>NUCLEOTIDE SEQUENCE</scope>
    <source>
        <strain evidence="2">FGSC 1904</strain>
    </source>
</reference>